<dbReference type="InterPro" id="IPR013830">
    <property type="entry name" value="SGNH_hydro"/>
</dbReference>
<dbReference type="Pfam" id="PF13472">
    <property type="entry name" value="Lipase_GDSL_2"/>
    <property type="match status" value="1"/>
</dbReference>
<dbReference type="CDD" id="cd01830">
    <property type="entry name" value="XynE_like"/>
    <property type="match status" value="1"/>
</dbReference>
<organism evidence="3 4">
    <name type="scientific">Stakelama sediminis</name>
    <dbReference type="NCBI Taxonomy" id="463200"/>
    <lineage>
        <taxon>Bacteria</taxon>
        <taxon>Pseudomonadati</taxon>
        <taxon>Pseudomonadota</taxon>
        <taxon>Alphaproteobacteria</taxon>
        <taxon>Sphingomonadales</taxon>
        <taxon>Sphingomonadaceae</taxon>
        <taxon>Stakelama</taxon>
    </lineage>
</organism>
<dbReference type="PANTHER" id="PTHR43784">
    <property type="entry name" value="GDSL-LIKE LIPASE/ACYLHYDROLASE, PUTATIVE (AFU_ORTHOLOGUE AFUA_2G00820)-RELATED"/>
    <property type="match status" value="1"/>
</dbReference>
<dbReference type="GO" id="GO:0016788">
    <property type="term" value="F:hydrolase activity, acting on ester bonds"/>
    <property type="evidence" value="ECO:0007669"/>
    <property type="project" value="UniProtKB-ARBA"/>
</dbReference>
<feature type="domain" description="SGNH hydrolase-type esterase" evidence="2">
    <location>
        <begin position="202"/>
        <end position="399"/>
    </location>
</feature>
<dbReference type="Proteomes" id="UP000554342">
    <property type="component" value="Unassembled WGS sequence"/>
</dbReference>
<feature type="signal peptide" evidence="1">
    <location>
        <begin position="1"/>
        <end position="19"/>
    </location>
</feature>
<name>A0A840Z1V4_9SPHN</name>
<proteinExistence type="predicted"/>
<dbReference type="EMBL" id="JACIJI010000005">
    <property type="protein sequence ID" value="MBB5719710.1"/>
    <property type="molecule type" value="Genomic_DNA"/>
</dbReference>
<protein>
    <submittedName>
        <fullName evidence="3">Lysophospholipase L1-like esterase</fullName>
    </submittedName>
</protein>
<accession>A0A840Z1V4</accession>
<evidence type="ECO:0000256" key="1">
    <source>
        <dbReference type="SAM" id="SignalP"/>
    </source>
</evidence>
<evidence type="ECO:0000259" key="2">
    <source>
        <dbReference type="Pfam" id="PF13472"/>
    </source>
</evidence>
<dbReference type="Gene3D" id="3.40.50.1110">
    <property type="entry name" value="SGNH hydrolase"/>
    <property type="match status" value="1"/>
</dbReference>
<evidence type="ECO:0000313" key="4">
    <source>
        <dbReference type="Proteomes" id="UP000554342"/>
    </source>
</evidence>
<reference evidence="3 4" key="1">
    <citation type="submission" date="2020-08" db="EMBL/GenBank/DDBJ databases">
        <title>Genomic Encyclopedia of Type Strains, Phase IV (KMG-IV): sequencing the most valuable type-strain genomes for metagenomic binning, comparative biology and taxonomic classification.</title>
        <authorList>
            <person name="Goeker M."/>
        </authorList>
    </citation>
    <scope>NUCLEOTIDE SEQUENCE [LARGE SCALE GENOMIC DNA]</scope>
    <source>
        <strain evidence="3 4">DSM 27203</strain>
    </source>
</reference>
<comment type="caution">
    <text evidence="3">The sequence shown here is derived from an EMBL/GenBank/DDBJ whole genome shotgun (WGS) entry which is preliminary data.</text>
</comment>
<feature type="chain" id="PRO_5032698489" evidence="1">
    <location>
        <begin position="20"/>
        <end position="410"/>
    </location>
</feature>
<keyword evidence="4" id="KW-1185">Reference proteome</keyword>
<dbReference type="PANTHER" id="PTHR43784:SF2">
    <property type="entry name" value="GDSL-LIKE LIPASE_ACYLHYDROLASE, PUTATIVE (AFU_ORTHOLOGUE AFUA_2G00820)-RELATED"/>
    <property type="match status" value="1"/>
</dbReference>
<dbReference type="InterPro" id="IPR036514">
    <property type="entry name" value="SGNH_hydro_sf"/>
</dbReference>
<dbReference type="InterPro" id="IPR053140">
    <property type="entry name" value="GDSL_Rv0518-like"/>
</dbReference>
<sequence>MRMLGIVAGLALVATPVAAQTPVRGSAWTGSWASAQQIPEPNNALPPEKLTDATLRQVVHLSIGGPEMRIQVSNAFGKQPLRIDGVHVAYSADPASARIVQGSDHRVTFNGSDSVVVPAGASYWSDPVNMAVRPLSSLAVTMYLPKAPARETSHPGSRATSYVVQGDHLADADMPDAFKVDHWFQLAGISVETPGPAHAIIALGDSITDGHASTTNGNDRWTDFLAKRLQAGATTRNLSVLNLGIGGNHLLTDGLGPNALARFNRDVLAQPGVRYMIVLEGINDLGGLSREKTTTQADHDALVAHMIGALQQIVERARAHGIKAIGGTIMPDGKSGYYHPGPMSEADRQKVNAWIRTPGHFDAVIDFDRIMRDPKHPGNLNPKYDSGDGLHPGPVGYKAMADAISLSLFH</sequence>
<dbReference type="SUPFAM" id="SSF52266">
    <property type="entry name" value="SGNH hydrolase"/>
    <property type="match status" value="1"/>
</dbReference>
<dbReference type="AlphaFoldDB" id="A0A840Z1V4"/>
<keyword evidence="1" id="KW-0732">Signal</keyword>
<evidence type="ECO:0000313" key="3">
    <source>
        <dbReference type="EMBL" id="MBB5719710.1"/>
    </source>
</evidence>
<gene>
    <name evidence="3" type="ORF">FHR23_002658</name>
</gene>